<evidence type="ECO:0000313" key="5">
    <source>
        <dbReference type="Proteomes" id="UP000479114"/>
    </source>
</evidence>
<reference evidence="4 5" key="1">
    <citation type="submission" date="2020-02" db="EMBL/GenBank/DDBJ databases">
        <title>Paenibacillus sp. nov., isolated from rhizosphere soil of tomato.</title>
        <authorList>
            <person name="Weon H.-Y."/>
            <person name="Lee S.A."/>
        </authorList>
    </citation>
    <scope>NUCLEOTIDE SEQUENCE [LARGE SCALE GENOMIC DNA]</scope>
    <source>
        <strain evidence="4 5">14171R-81</strain>
    </source>
</reference>
<accession>A0A6C0P3D3</accession>
<keyword evidence="3" id="KW-0749">Sporulation</keyword>
<gene>
    <name evidence="4" type="ORF">GZH47_20875</name>
</gene>
<dbReference type="GO" id="GO:0042601">
    <property type="term" value="C:endospore-forming forespore"/>
    <property type="evidence" value="ECO:0007669"/>
    <property type="project" value="InterPro"/>
</dbReference>
<name>A0A6C0P3D3_9BACL</name>
<dbReference type="InterPro" id="IPR012610">
    <property type="entry name" value="SASP_SspH"/>
</dbReference>
<sequence>MDTKRAMEIYSSKDTFAVQLGDKSVWIENVDETNGMATVQVGSDPLNTQTVSCDRLTEEGEE</sequence>
<dbReference type="EMBL" id="CP048286">
    <property type="protein sequence ID" value="QHW33008.1"/>
    <property type="molecule type" value="Genomic_DNA"/>
</dbReference>
<dbReference type="Pfam" id="PF08141">
    <property type="entry name" value="SspH"/>
    <property type="match status" value="1"/>
</dbReference>
<dbReference type="RefSeq" id="WP_162642876.1">
    <property type="nucleotide sequence ID" value="NZ_CP048286.1"/>
</dbReference>
<dbReference type="Proteomes" id="UP000479114">
    <property type="component" value="Chromosome"/>
</dbReference>
<protein>
    <submittedName>
        <fullName evidence="4">Small, acid-soluble spore protein, H family</fullName>
    </submittedName>
</protein>
<dbReference type="AlphaFoldDB" id="A0A6C0P3D3"/>
<evidence type="ECO:0000313" key="4">
    <source>
        <dbReference type="EMBL" id="QHW33008.1"/>
    </source>
</evidence>
<dbReference type="GO" id="GO:0030436">
    <property type="term" value="P:asexual sporulation"/>
    <property type="evidence" value="ECO:0007669"/>
    <property type="project" value="InterPro"/>
</dbReference>
<evidence type="ECO:0000256" key="1">
    <source>
        <dbReference type="ARBA" id="ARBA00004288"/>
    </source>
</evidence>
<evidence type="ECO:0000256" key="3">
    <source>
        <dbReference type="ARBA" id="ARBA00022969"/>
    </source>
</evidence>
<evidence type="ECO:0000256" key="2">
    <source>
        <dbReference type="ARBA" id="ARBA00006573"/>
    </source>
</evidence>
<comment type="similarity">
    <text evidence="2">Belongs to the SspH family.</text>
</comment>
<proteinExistence type="inferred from homology"/>
<keyword evidence="5" id="KW-1185">Reference proteome</keyword>
<dbReference type="GO" id="GO:0030435">
    <property type="term" value="P:sporulation resulting in formation of a cellular spore"/>
    <property type="evidence" value="ECO:0007669"/>
    <property type="project" value="UniProtKB-KW"/>
</dbReference>
<dbReference type="KEGG" id="prz:GZH47_20875"/>
<comment type="subcellular location">
    <subcellularLocation>
        <location evidence="1">Spore core</location>
    </subcellularLocation>
</comment>
<organism evidence="4 5">
    <name type="scientific">Paenibacillus rhizovicinus</name>
    <dbReference type="NCBI Taxonomy" id="2704463"/>
    <lineage>
        <taxon>Bacteria</taxon>
        <taxon>Bacillati</taxon>
        <taxon>Bacillota</taxon>
        <taxon>Bacilli</taxon>
        <taxon>Bacillales</taxon>
        <taxon>Paenibacillaceae</taxon>
        <taxon>Paenibacillus</taxon>
    </lineage>
</organism>